<dbReference type="InterPro" id="IPR027728">
    <property type="entry name" value="Topless_fam"/>
</dbReference>
<reference evidence="1" key="2">
    <citation type="submission" date="2023-05" db="EMBL/GenBank/DDBJ databases">
        <authorList>
            <person name="Schelkunov M.I."/>
        </authorList>
    </citation>
    <scope>NUCLEOTIDE SEQUENCE</scope>
    <source>
        <strain evidence="1">Hsosn_3</strain>
        <tissue evidence="1">Leaf</tissue>
    </source>
</reference>
<proteinExistence type="predicted"/>
<sequence length="102" mass="10988">MEMAVNFALSKNDSYVAFASGGKVSLFGLQASEFKLTEFMSPPPATTSIMFFSENNNVIILGMEDGTIPGYDVKTDQVKAKIKANDQKSKVTGMAYSSALNC</sequence>
<dbReference type="PANTHER" id="PTHR44083">
    <property type="entry name" value="TOPLESS-RELATED PROTEIN 1-RELATED"/>
    <property type="match status" value="1"/>
</dbReference>
<dbReference type="InterPro" id="IPR036322">
    <property type="entry name" value="WD40_repeat_dom_sf"/>
</dbReference>
<comment type="caution">
    <text evidence="1">The sequence shown here is derived from an EMBL/GenBank/DDBJ whole genome shotgun (WGS) entry which is preliminary data.</text>
</comment>
<keyword evidence="2" id="KW-1185">Reference proteome</keyword>
<protein>
    <submittedName>
        <fullName evidence="1">Uncharacterized protein</fullName>
    </submittedName>
</protein>
<name>A0AAD8MW04_9APIA</name>
<dbReference type="AlphaFoldDB" id="A0AAD8MW04"/>
<accession>A0AAD8MW04</accession>
<evidence type="ECO:0000313" key="2">
    <source>
        <dbReference type="Proteomes" id="UP001237642"/>
    </source>
</evidence>
<dbReference type="PANTHER" id="PTHR44083:SF45">
    <property type="entry name" value="TOPLESS-RELATED PROTEIN 1"/>
    <property type="match status" value="1"/>
</dbReference>
<gene>
    <name evidence="1" type="ORF">POM88_023523</name>
</gene>
<dbReference type="Gene3D" id="2.130.10.10">
    <property type="entry name" value="YVTN repeat-like/Quinoprotein amine dehydrogenase"/>
    <property type="match status" value="1"/>
</dbReference>
<dbReference type="Proteomes" id="UP001237642">
    <property type="component" value="Unassembled WGS sequence"/>
</dbReference>
<dbReference type="SUPFAM" id="SSF50978">
    <property type="entry name" value="WD40 repeat-like"/>
    <property type="match status" value="1"/>
</dbReference>
<dbReference type="GO" id="GO:0006355">
    <property type="term" value="P:regulation of DNA-templated transcription"/>
    <property type="evidence" value="ECO:0007669"/>
    <property type="project" value="InterPro"/>
</dbReference>
<dbReference type="EMBL" id="JAUIZM010000005">
    <property type="protein sequence ID" value="KAK1385788.1"/>
    <property type="molecule type" value="Genomic_DNA"/>
</dbReference>
<organism evidence="1 2">
    <name type="scientific">Heracleum sosnowskyi</name>
    <dbReference type="NCBI Taxonomy" id="360622"/>
    <lineage>
        <taxon>Eukaryota</taxon>
        <taxon>Viridiplantae</taxon>
        <taxon>Streptophyta</taxon>
        <taxon>Embryophyta</taxon>
        <taxon>Tracheophyta</taxon>
        <taxon>Spermatophyta</taxon>
        <taxon>Magnoliopsida</taxon>
        <taxon>eudicotyledons</taxon>
        <taxon>Gunneridae</taxon>
        <taxon>Pentapetalae</taxon>
        <taxon>asterids</taxon>
        <taxon>campanulids</taxon>
        <taxon>Apiales</taxon>
        <taxon>Apiaceae</taxon>
        <taxon>Apioideae</taxon>
        <taxon>apioid superclade</taxon>
        <taxon>Tordylieae</taxon>
        <taxon>Tordyliinae</taxon>
        <taxon>Heracleum</taxon>
    </lineage>
</organism>
<dbReference type="InterPro" id="IPR015943">
    <property type="entry name" value="WD40/YVTN_repeat-like_dom_sf"/>
</dbReference>
<reference evidence="1" key="1">
    <citation type="submission" date="2023-02" db="EMBL/GenBank/DDBJ databases">
        <title>Genome of toxic invasive species Heracleum sosnowskyi carries increased number of genes despite the absence of recent whole-genome duplications.</title>
        <authorList>
            <person name="Schelkunov M."/>
            <person name="Shtratnikova V."/>
            <person name="Makarenko M."/>
            <person name="Klepikova A."/>
            <person name="Omelchenko D."/>
            <person name="Novikova G."/>
            <person name="Obukhova E."/>
            <person name="Bogdanov V."/>
            <person name="Penin A."/>
            <person name="Logacheva M."/>
        </authorList>
    </citation>
    <scope>NUCLEOTIDE SEQUENCE</scope>
    <source>
        <strain evidence="1">Hsosn_3</strain>
        <tissue evidence="1">Leaf</tissue>
    </source>
</reference>
<evidence type="ECO:0000313" key="1">
    <source>
        <dbReference type="EMBL" id="KAK1385788.1"/>
    </source>
</evidence>